<proteinExistence type="predicted"/>
<dbReference type="Proteomes" id="UP001614391">
    <property type="component" value="Unassembled WGS sequence"/>
</dbReference>
<evidence type="ECO:0000313" key="2">
    <source>
        <dbReference type="Proteomes" id="UP001614391"/>
    </source>
</evidence>
<sequence>MSFMAFFDGATTPWRADPAVLTSAIRDRWDEVEVDPRHRSEVCAYSWAFRAGEGLVDVFFAEDGTGLYVDATLPDAAEVACLLRRFVPEDVALVFCDQGYSFDVWISPGSTVADLIRAANAQA</sequence>
<gene>
    <name evidence="1" type="ORF">ACIGW0_01820</name>
</gene>
<accession>A0ABW8CKS1</accession>
<organism evidence="1 2">
    <name type="scientific">Streptomyces bikiniensis</name>
    <dbReference type="NCBI Taxonomy" id="1896"/>
    <lineage>
        <taxon>Bacteria</taxon>
        <taxon>Bacillati</taxon>
        <taxon>Actinomycetota</taxon>
        <taxon>Actinomycetes</taxon>
        <taxon>Kitasatosporales</taxon>
        <taxon>Streptomycetaceae</taxon>
        <taxon>Streptomyces</taxon>
    </lineage>
</organism>
<name>A0ABW8CKS1_STRBI</name>
<keyword evidence="2" id="KW-1185">Reference proteome</keyword>
<reference evidence="1 2" key="1">
    <citation type="submission" date="2024-10" db="EMBL/GenBank/DDBJ databases">
        <title>The Natural Products Discovery Center: Release of the First 8490 Sequenced Strains for Exploring Actinobacteria Biosynthetic Diversity.</title>
        <authorList>
            <person name="Kalkreuter E."/>
            <person name="Kautsar S.A."/>
            <person name="Yang D."/>
            <person name="Bader C.D."/>
            <person name="Teijaro C.N."/>
            <person name="Fluegel L."/>
            <person name="Davis C.M."/>
            <person name="Simpson J.R."/>
            <person name="Lauterbach L."/>
            <person name="Steele A.D."/>
            <person name="Gui C."/>
            <person name="Meng S."/>
            <person name="Li G."/>
            <person name="Viehrig K."/>
            <person name="Ye F."/>
            <person name="Su P."/>
            <person name="Kiefer A.F."/>
            <person name="Nichols A."/>
            <person name="Cepeda A.J."/>
            <person name="Yan W."/>
            <person name="Fan B."/>
            <person name="Jiang Y."/>
            <person name="Adhikari A."/>
            <person name="Zheng C.-J."/>
            <person name="Schuster L."/>
            <person name="Cowan T.M."/>
            <person name="Smanski M.J."/>
            <person name="Chevrette M.G."/>
            <person name="De Carvalho L.P.S."/>
            <person name="Shen B."/>
        </authorList>
    </citation>
    <scope>NUCLEOTIDE SEQUENCE [LARGE SCALE GENOMIC DNA]</scope>
    <source>
        <strain evidence="1 2">NPDC053346</strain>
    </source>
</reference>
<protein>
    <submittedName>
        <fullName evidence="1">Uncharacterized protein</fullName>
    </submittedName>
</protein>
<evidence type="ECO:0000313" key="1">
    <source>
        <dbReference type="EMBL" id="MFI9118137.1"/>
    </source>
</evidence>
<comment type="caution">
    <text evidence="1">The sequence shown here is derived from an EMBL/GenBank/DDBJ whole genome shotgun (WGS) entry which is preliminary data.</text>
</comment>
<dbReference type="RefSeq" id="WP_399609790.1">
    <property type="nucleotide sequence ID" value="NZ_JBITYT010000001.1"/>
</dbReference>
<dbReference type="EMBL" id="JBITYT010000001">
    <property type="protein sequence ID" value="MFI9118137.1"/>
    <property type="molecule type" value="Genomic_DNA"/>
</dbReference>